<dbReference type="InterPro" id="IPR047112">
    <property type="entry name" value="RecG/Mfd"/>
</dbReference>
<evidence type="ECO:0000256" key="2">
    <source>
        <dbReference type="ARBA" id="ARBA00022741"/>
    </source>
</evidence>
<dbReference type="SUPFAM" id="SSF52540">
    <property type="entry name" value="P-loop containing nucleoside triphosphate hydrolases"/>
    <property type="match status" value="4"/>
</dbReference>
<evidence type="ECO:0000256" key="6">
    <source>
        <dbReference type="ARBA" id="ARBA00022840"/>
    </source>
</evidence>
<keyword evidence="4 9" id="KW-0378">Hydrolase</keyword>
<dbReference type="SMART" id="SM00490">
    <property type="entry name" value="HELICc"/>
    <property type="match status" value="1"/>
</dbReference>
<gene>
    <name evidence="9 12" type="primary">mfd</name>
    <name evidence="12" type="ORF">DSM104635_01966</name>
</gene>
<evidence type="ECO:0000256" key="1">
    <source>
        <dbReference type="ARBA" id="ARBA00022490"/>
    </source>
</evidence>
<dbReference type="Gene3D" id="3.40.50.11180">
    <property type="match status" value="1"/>
</dbReference>
<comment type="function">
    <text evidence="9">Couples transcription and DNA repair by recognizing RNA polymerase (RNAP) stalled at DNA lesions. Mediates ATP-dependent release of RNAP and its truncated transcript from the DNA, and recruitment of nucleotide excision repair machinery to the damaged site.</text>
</comment>
<dbReference type="GO" id="GO:0000716">
    <property type="term" value="P:transcription-coupled nucleotide-excision repair, DNA damage recognition"/>
    <property type="evidence" value="ECO:0007669"/>
    <property type="project" value="UniProtKB-UniRule"/>
</dbReference>
<dbReference type="AlphaFoldDB" id="A0A6I6MVC2"/>
<accession>A0A6I6MVC2</accession>
<dbReference type="GO" id="GO:0005524">
    <property type="term" value="F:ATP binding"/>
    <property type="evidence" value="ECO:0007669"/>
    <property type="project" value="UniProtKB-UniRule"/>
</dbReference>
<dbReference type="KEGG" id="tsv:DSM104635_01966"/>
<dbReference type="GO" id="GO:0016787">
    <property type="term" value="F:hydrolase activity"/>
    <property type="evidence" value="ECO:0007669"/>
    <property type="project" value="UniProtKB-KW"/>
</dbReference>
<dbReference type="PANTHER" id="PTHR47964">
    <property type="entry name" value="ATP-DEPENDENT DNA HELICASE HOMOLOG RECG, CHLOROPLASTIC"/>
    <property type="match status" value="1"/>
</dbReference>
<keyword evidence="1 9" id="KW-0963">Cytoplasm</keyword>
<dbReference type="InterPro" id="IPR036101">
    <property type="entry name" value="CarD-like/TRCF_RID_sf"/>
</dbReference>
<dbReference type="NCBIfam" id="TIGR00580">
    <property type="entry name" value="mfd"/>
    <property type="match status" value="1"/>
</dbReference>
<dbReference type="SMART" id="SM00487">
    <property type="entry name" value="DEXDc"/>
    <property type="match status" value="1"/>
</dbReference>
<dbReference type="CDD" id="cd17991">
    <property type="entry name" value="DEXHc_TRCF"/>
    <property type="match status" value="1"/>
</dbReference>
<reference evidence="13" key="1">
    <citation type="submission" date="2019-12" db="EMBL/GenBank/DDBJ databases">
        <title>Complete genome of Terracaulis silvestris 0127_4.</title>
        <authorList>
            <person name="Vieira S."/>
            <person name="Riedel T."/>
            <person name="Sproer C."/>
            <person name="Pascual J."/>
            <person name="Boedeker C."/>
            <person name="Overmann J."/>
        </authorList>
    </citation>
    <scope>NUCLEOTIDE SEQUENCE [LARGE SCALE GENOMIC DNA]</scope>
    <source>
        <strain evidence="13">0127_4</strain>
    </source>
</reference>
<dbReference type="Gene3D" id="3.30.2060.10">
    <property type="entry name" value="Penicillin-binding protein 1b domain"/>
    <property type="match status" value="1"/>
</dbReference>
<comment type="subcellular location">
    <subcellularLocation>
        <location evidence="9">Cytoplasm</location>
    </subcellularLocation>
</comment>
<dbReference type="SUPFAM" id="SSF143517">
    <property type="entry name" value="TRCF domain-like"/>
    <property type="match status" value="1"/>
</dbReference>
<evidence type="ECO:0000256" key="5">
    <source>
        <dbReference type="ARBA" id="ARBA00022806"/>
    </source>
</evidence>
<dbReference type="SUPFAM" id="SSF141259">
    <property type="entry name" value="CarD-like"/>
    <property type="match status" value="1"/>
</dbReference>
<dbReference type="GO" id="GO:0006355">
    <property type="term" value="P:regulation of DNA-templated transcription"/>
    <property type="evidence" value="ECO:0007669"/>
    <property type="project" value="UniProtKB-UniRule"/>
</dbReference>
<dbReference type="EMBL" id="CP047045">
    <property type="protein sequence ID" value="QGZ95123.1"/>
    <property type="molecule type" value="Genomic_DNA"/>
</dbReference>
<feature type="domain" description="Helicase C-terminal" evidence="11">
    <location>
        <begin position="810"/>
        <end position="964"/>
    </location>
</feature>
<dbReference type="PROSITE" id="PS51192">
    <property type="entry name" value="HELICASE_ATP_BIND_1"/>
    <property type="match status" value="1"/>
</dbReference>
<keyword evidence="3 9" id="KW-0227">DNA damage</keyword>
<dbReference type="InterPro" id="IPR011545">
    <property type="entry name" value="DEAD/DEAH_box_helicase_dom"/>
</dbReference>
<dbReference type="EC" id="3.6.4.-" evidence="9"/>
<dbReference type="Pfam" id="PF00271">
    <property type="entry name" value="Helicase_C"/>
    <property type="match status" value="1"/>
</dbReference>
<evidence type="ECO:0000259" key="10">
    <source>
        <dbReference type="PROSITE" id="PS51192"/>
    </source>
</evidence>
<organism evidence="12 13">
    <name type="scientific">Terricaulis silvestris</name>
    <dbReference type="NCBI Taxonomy" id="2686094"/>
    <lineage>
        <taxon>Bacteria</taxon>
        <taxon>Pseudomonadati</taxon>
        <taxon>Pseudomonadota</taxon>
        <taxon>Alphaproteobacteria</taxon>
        <taxon>Caulobacterales</taxon>
        <taxon>Caulobacteraceae</taxon>
        <taxon>Terricaulis</taxon>
    </lineage>
</organism>
<dbReference type="GO" id="GO:0003684">
    <property type="term" value="F:damaged DNA binding"/>
    <property type="evidence" value="ECO:0007669"/>
    <property type="project" value="InterPro"/>
</dbReference>
<keyword evidence="8 9" id="KW-0234">DNA repair</keyword>
<dbReference type="Pfam" id="PF21132">
    <property type="entry name" value="MFD_D3"/>
    <property type="match status" value="1"/>
</dbReference>
<keyword evidence="6 9" id="KW-0067">ATP-binding</keyword>
<keyword evidence="2 9" id="KW-0547">Nucleotide-binding</keyword>
<protein>
    <recommendedName>
        <fullName evidence="9">Transcription-repair-coupling factor</fullName>
        <shortName evidence="9">TRCF</shortName>
        <ecNumber evidence="9">3.6.4.-</ecNumber>
    </recommendedName>
</protein>
<name>A0A6I6MVC2_9CAUL</name>
<dbReference type="HAMAP" id="MF_00969">
    <property type="entry name" value="TRCF"/>
    <property type="match status" value="1"/>
</dbReference>
<dbReference type="Pfam" id="PF00270">
    <property type="entry name" value="DEAD"/>
    <property type="match status" value="1"/>
</dbReference>
<dbReference type="Pfam" id="PF02559">
    <property type="entry name" value="CarD_TRCF_RID"/>
    <property type="match status" value="1"/>
</dbReference>
<evidence type="ECO:0000256" key="7">
    <source>
        <dbReference type="ARBA" id="ARBA00023125"/>
    </source>
</evidence>
<dbReference type="InterPro" id="IPR014001">
    <property type="entry name" value="Helicase_ATP-bd"/>
</dbReference>
<dbReference type="InterPro" id="IPR037235">
    <property type="entry name" value="TRCF-like_C_D7"/>
</dbReference>
<dbReference type="SMART" id="SM00982">
    <property type="entry name" value="TRCF"/>
    <property type="match status" value="1"/>
</dbReference>
<evidence type="ECO:0000313" key="13">
    <source>
        <dbReference type="Proteomes" id="UP000431269"/>
    </source>
</evidence>
<dbReference type="RefSeq" id="WP_158766009.1">
    <property type="nucleotide sequence ID" value="NZ_CP047045.1"/>
</dbReference>
<dbReference type="PANTHER" id="PTHR47964:SF1">
    <property type="entry name" value="ATP-DEPENDENT DNA HELICASE HOMOLOG RECG, CHLOROPLASTIC"/>
    <property type="match status" value="1"/>
</dbReference>
<dbReference type="InterPro" id="IPR048635">
    <property type="entry name" value="MFD_D3"/>
</dbReference>
<dbReference type="SMART" id="SM01058">
    <property type="entry name" value="CarD_TRCF"/>
    <property type="match status" value="1"/>
</dbReference>
<keyword evidence="13" id="KW-1185">Reference proteome</keyword>
<dbReference type="InterPro" id="IPR005118">
    <property type="entry name" value="TRCF_C"/>
</dbReference>
<comment type="similarity">
    <text evidence="9">In the C-terminal section; belongs to the helicase family. RecG subfamily.</text>
</comment>
<sequence>MKDPALSPRLIETLAKSKDALVVTGAPEGVDAAGLAEAASLRGGVTLFVARDETRASQFEAAARFFAPELATLRLPAWDTLPYDRISPAAAGAAQRCAALTQLARRTDRESALLVIATASAVAQRVPPRARMGDAALLAAAGEEASMEVFEGYFGVNGYNRASTVRAPGEFAVRGGLIDVFPPGAAEPLRFDFFGDTLETIRSFDPETQISKAKHKNALLTPVSEVLLDELTVLQFRRRFNQAYGAVSDAIYDSVSARIRRQGVEQFLPFFYERLETVFDYAGADALIAFDALAEEAIKERVETARDHYDSRKTAPVARGGSVFRAPEPDLLYLNDDALRAAIGARAQRRFTHFDTDAKKQLDLGARPGRDFATERQTADANVFEAAAKHVEALSKAKKRVVIAAWSDGSAERLAGVLADHGVEGIGRVETWRHAAALPKAAHALAVLPIEHGFETDALAFIAEQDILGDRLARPRKRRKASAFIAEAAAMSQGDLIVHQDHGVGRYEGLKTLDVAGAPHDCLDLTYSGGDKLYLPVENIELVSRYGAEDAEAQLDKLGGVAWQSRKARAKQRLRDMAEELLRIAAQRVTRTAEPVAPPEGLWDEFCARFPYEETDDQLTAIDDVVGDLAAGRPMDRLICGDVGFGKTEVALRAAFLVAMTGKQVAVVAPTTLLCRQHYRTFTERFRGLPIRVRQLSRLVTAKEQAETKVGLTAGTVEIVIGTHALLSKTVKFSDLGLMIIDEEQHFGVKHKERLKDMRAEVHALTLSATPIPRTLQLALAGIREMSLITTPPIDRMAVRTYVTPFDNMTVREALLREKYRGGQSFFVSPRISDLDEAANFLRRNVPEVTFAIAHGQMAAGSLDEIMTSFYDGAYDVLLSTSIVESGLDIPRANTLVVFRADMFGLAQLYQLRGRVGRSKVRAYAYLTTAAEQALTVSAEKRLKILSSLDSLGAGFTLASHDLDMRGGGNLLGEEQSGHIREVGVELYQSMLEEAVAALRDGHEDEANEKSWSPQINVGASVLIPEAYVADLNVRLSLYRRLADLDSDQEREAFAAELIDRFGPLPAEADQLIAVAALKALCRRCLISKLDAGPKGAVLTFRDGGFPDPMALVRHVQERPDDYKMRPDGKLVVQGGWPEATQRLKALRAVLEALSRIAMKKAA</sequence>
<evidence type="ECO:0000256" key="3">
    <source>
        <dbReference type="ARBA" id="ARBA00022763"/>
    </source>
</evidence>
<dbReference type="GO" id="GO:0003678">
    <property type="term" value="F:DNA helicase activity"/>
    <property type="evidence" value="ECO:0007669"/>
    <property type="project" value="TreeGrafter"/>
</dbReference>
<dbReference type="Pfam" id="PF17757">
    <property type="entry name" value="UvrB_inter"/>
    <property type="match status" value="1"/>
</dbReference>
<dbReference type="InterPro" id="IPR004576">
    <property type="entry name" value="Mfd"/>
</dbReference>
<proteinExistence type="inferred from homology"/>
<dbReference type="Gene3D" id="2.40.10.170">
    <property type="match status" value="1"/>
</dbReference>
<evidence type="ECO:0000256" key="4">
    <source>
        <dbReference type="ARBA" id="ARBA00022801"/>
    </source>
</evidence>
<dbReference type="Gene3D" id="3.90.1150.50">
    <property type="entry name" value="Transcription-repair-coupling factor, D7 domain"/>
    <property type="match status" value="1"/>
</dbReference>
<dbReference type="InterPro" id="IPR001650">
    <property type="entry name" value="Helicase_C-like"/>
</dbReference>
<dbReference type="InterPro" id="IPR027417">
    <property type="entry name" value="P-loop_NTPase"/>
</dbReference>
<dbReference type="InterPro" id="IPR003711">
    <property type="entry name" value="CarD-like/TRCF_RID"/>
</dbReference>
<dbReference type="Proteomes" id="UP000431269">
    <property type="component" value="Chromosome"/>
</dbReference>
<keyword evidence="5" id="KW-0347">Helicase</keyword>
<dbReference type="InterPro" id="IPR041471">
    <property type="entry name" value="UvrB_inter"/>
</dbReference>
<dbReference type="Pfam" id="PF03461">
    <property type="entry name" value="TRCF"/>
    <property type="match status" value="1"/>
</dbReference>
<dbReference type="PROSITE" id="PS51194">
    <property type="entry name" value="HELICASE_CTER"/>
    <property type="match status" value="1"/>
</dbReference>
<dbReference type="Gene3D" id="3.40.50.11140">
    <property type="match status" value="1"/>
</dbReference>
<evidence type="ECO:0000256" key="9">
    <source>
        <dbReference type="HAMAP-Rule" id="MF_00969"/>
    </source>
</evidence>
<evidence type="ECO:0000259" key="11">
    <source>
        <dbReference type="PROSITE" id="PS51194"/>
    </source>
</evidence>
<evidence type="ECO:0000256" key="8">
    <source>
        <dbReference type="ARBA" id="ARBA00023204"/>
    </source>
</evidence>
<dbReference type="Gene3D" id="3.40.50.300">
    <property type="entry name" value="P-loop containing nucleotide triphosphate hydrolases"/>
    <property type="match status" value="2"/>
</dbReference>
<dbReference type="GO" id="GO:0005737">
    <property type="term" value="C:cytoplasm"/>
    <property type="evidence" value="ECO:0007669"/>
    <property type="project" value="UniProtKB-SubCell"/>
</dbReference>
<comment type="similarity">
    <text evidence="9">In the N-terminal section; belongs to the UvrB family.</text>
</comment>
<feature type="domain" description="Helicase ATP-binding" evidence="10">
    <location>
        <begin position="628"/>
        <end position="789"/>
    </location>
</feature>
<evidence type="ECO:0000313" key="12">
    <source>
        <dbReference type="EMBL" id="QGZ95123.1"/>
    </source>
</evidence>
<keyword evidence="7 9" id="KW-0238">DNA-binding</keyword>